<comment type="caution">
    <text evidence="6">The sequence shown here is derived from an EMBL/GenBank/DDBJ whole genome shotgun (WGS) entry which is preliminary data.</text>
</comment>
<evidence type="ECO:0000313" key="6">
    <source>
        <dbReference type="EMBL" id="KAL1514315.1"/>
    </source>
</evidence>
<feature type="domain" description="PDZ" evidence="5">
    <location>
        <begin position="448"/>
        <end position="518"/>
    </location>
</feature>
<feature type="domain" description="PDZ" evidence="5">
    <location>
        <begin position="278"/>
        <end position="374"/>
    </location>
</feature>
<dbReference type="PANTHER" id="PTHR46227">
    <property type="entry name" value="GLUTAMATE RECEPTOR-INTERACTING PROTEIN GRIP"/>
    <property type="match status" value="1"/>
</dbReference>
<evidence type="ECO:0000256" key="3">
    <source>
        <dbReference type="ARBA" id="ARBA00022737"/>
    </source>
</evidence>
<dbReference type="FunFam" id="2.30.42.10:FF:000035">
    <property type="entry name" value="Glutamate receptor interacting protein 1"/>
    <property type="match status" value="1"/>
</dbReference>
<keyword evidence="2" id="KW-0963">Cytoplasm</keyword>
<dbReference type="Pfam" id="PF00595">
    <property type="entry name" value="PDZ"/>
    <property type="match status" value="6"/>
</dbReference>
<accession>A0ABD1F9N1</accession>
<dbReference type="EMBL" id="JBDJPC010000002">
    <property type="protein sequence ID" value="KAL1514315.1"/>
    <property type="molecule type" value="Genomic_DNA"/>
</dbReference>
<feature type="domain" description="PDZ" evidence="5">
    <location>
        <begin position="168"/>
        <end position="243"/>
    </location>
</feature>
<protein>
    <recommendedName>
        <fullName evidence="5">PDZ domain-containing protein</fullName>
    </recommendedName>
</protein>
<feature type="domain" description="PDZ" evidence="5">
    <location>
        <begin position="647"/>
        <end position="729"/>
    </location>
</feature>
<keyword evidence="3" id="KW-0677">Repeat</keyword>
<dbReference type="InterPro" id="IPR043545">
    <property type="entry name" value="GRIP1/2"/>
</dbReference>
<feature type="region of interest" description="Disordered" evidence="4">
    <location>
        <begin position="384"/>
        <end position="417"/>
    </location>
</feature>
<evidence type="ECO:0000256" key="4">
    <source>
        <dbReference type="SAM" id="MobiDB-lite"/>
    </source>
</evidence>
<evidence type="ECO:0000256" key="2">
    <source>
        <dbReference type="ARBA" id="ARBA00022490"/>
    </source>
</evidence>
<feature type="compositionally biased region" description="Polar residues" evidence="4">
    <location>
        <begin position="384"/>
        <end position="401"/>
    </location>
</feature>
<dbReference type="SUPFAM" id="SSF50156">
    <property type="entry name" value="PDZ domain-like"/>
    <property type="match status" value="7"/>
</dbReference>
<name>A0ABD1F9N1_HYPHA</name>
<dbReference type="Gene3D" id="2.30.42.10">
    <property type="match status" value="7"/>
</dbReference>
<feature type="domain" description="PDZ" evidence="5">
    <location>
        <begin position="865"/>
        <end position="948"/>
    </location>
</feature>
<reference evidence="6 7" key="1">
    <citation type="submission" date="2024-05" db="EMBL/GenBank/DDBJ databases">
        <title>Genetic variation in Jamaican populations of the coffee berry borer (Hypothenemus hampei).</title>
        <authorList>
            <person name="Errbii M."/>
            <person name="Myrie A."/>
        </authorList>
    </citation>
    <scope>NUCLEOTIDE SEQUENCE [LARGE SCALE GENOMIC DNA]</scope>
    <source>
        <strain evidence="6">JA-Hopewell-2020-01-JO</strain>
        <tissue evidence="6">Whole body</tissue>
    </source>
</reference>
<dbReference type="InterPro" id="IPR036034">
    <property type="entry name" value="PDZ_sf"/>
</dbReference>
<evidence type="ECO:0000313" key="7">
    <source>
        <dbReference type="Proteomes" id="UP001566132"/>
    </source>
</evidence>
<dbReference type="SMART" id="SM00228">
    <property type="entry name" value="PDZ"/>
    <property type="match status" value="7"/>
</dbReference>
<gene>
    <name evidence="6" type="ORF">ABEB36_003589</name>
</gene>
<dbReference type="GO" id="GO:0005737">
    <property type="term" value="C:cytoplasm"/>
    <property type="evidence" value="ECO:0007669"/>
    <property type="project" value="UniProtKB-SubCell"/>
</dbReference>
<dbReference type="CDD" id="cd06685">
    <property type="entry name" value="PDZ7_GRIP1-2-like"/>
    <property type="match status" value="1"/>
</dbReference>
<feature type="domain" description="PDZ" evidence="5">
    <location>
        <begin position="549"/>
        <end position="624"/>
    </location>
</feature>
<feature type="domain" description="PDZ" evidence="5">
    <location>
        <begin position="67"/>
        <end position="151"/>
    </location>
</feature>
<dbReference type="AlphaFoldDB" id="A0ABD1F9N1"/>
<sequence>MKLWKVLARNSHVYTNGVGQPVPVVKAHKVPTIELHELKSMSPTFSEDSGNPASTCNENRQAAFTTTVQIRKRAGESLGIILAGDISETDHHPVIVGLRPDSAAFNSDQLAPCDRLLSLNGISTGRMRPEEVTCLLDSIDGNALMDLEYTLPSYASQNSLCVTTQVTEVSVERVDGSLGITLRGGYNPDHPHLSRPLVITHVRPNGPAQRSGLIRVGDRLLKVDRYSLINKSLMEAQQILRDTDRCNNPHGAPTVSTLTIEYDVSIMESVKYANGPLLVEIDRQTEEDFGLILSTSNPMVDPKMSQNDIMTAGFYVERVIPASTADRCGALTIGDQILAIDNLPLETWSGTPADAEKLLRRATKLQVLPFTALQRAQSRSQYTMSGQFSGSSASMTGYSTINSRKSRSSRLNRTNRQSTINKSFDSDCGSNYCGCSGSGGVSHPETLTVTLTADRGIGYGLTVSVGDSTENRSAQLLITRIAPNSPAYRCSCLQVGDRIIAVNHQSNLTLQEITSILEMGSDTTGGRTVTLTTEFDVADTIVPTSGVFTVRMAKRGAGLGITITASKHQPEEPFIISEIKRGSIAHRTGTLHAGDRLLAIDGRPLDHLSLESAFDLFQSSGNEIMTLKVEKTETENANLFLDSIVYTVELHRYGGPLGITISGSEDSGEPIVLSRLTEGGLAEKTGALHVGDRILAINGESLEQRPLSDAIRLLQTSGNRVQLKIARNIKNDIGLEEPRCSYSSPGLMSVDSAIHSWDSSNPDPQIENTYELKDIESVLSEPLSYQDQFHHDHDKDLTLTKSKKRNSELLYYSDTEDIFCPSPLPLPNYNFGNANMIHYNHHGGTTDRLTGSCSTENILDKEIYHVTLYKDSIYDDYGFSVSDGLYVKGVYINRIRKGGPADIVGLLRPYDRIIQVNDTKTTDFDCCLTVPLIASAGDRLELVVTRNPHLLSSHSIEKDVHSMAKMSFSSSTSTITKTL</sequence>
<evidence type="ECO:0000256" key="1">
    <source>
        <dbReference type="ARBA" id="ARBA00004496"/>
    </source>
</evidence>
<dbReference type="PROSITE" id="PS50106">
    <property type="entry name" value="PDZ"/>
    <property type="match status" value="7"/>
</dbReference>
<dbReference type="Proteomes" id="UP001566132">
    <property type="component" value="Unassembled WGS sequence"/>
</dbReference>
<dbReference type="PANTHER" id="PTHR46227:SF2">
    <property type="entry name" value="FI03335P"/>
    <property type="match status" value="1"/>
</dbReference>
<dbReference type="CDD" id="cd06683">
    <property type="entry name" value="PDZ6_GRIP1-2-like"/>
    <property type="match status" value="1"/>
</dbReference>
<comment type="subcellular location">
    <subcellularLocation>
        <location evidence="1">Cytoplasm</location>
    </subcellularLocation>
</comment>
<proteinExistence type="predicted"/>
<evidence type="ECO:0000259" key="5">
    <source>
        <dbReference type="PROSITE" id="PS50106"/>
    </source>
</evidence>
<dbReference type="InterPro" id="IPR001478">
    <property type="entry name" value="PDZ"/>
</dbReference>
<keyword evidence="7" id="KW-1185">Reference proteome</keyword>
<organism evidence="6 7">
    <name type="scientific">Hypothenemus hampei</name>
    <name type="common">Coffee berry borer</name>
    <dbReference type="NCBI Taxonomy" id="57062"/>
    <lineage>
        <taxon>Eukaryota</taxon>
        <taxon>Metazoa</taxon>
        <taxon>Ecdysozoa</taxon>
        <taxon>Arthropoda</taxon>
        <taxon>Hexapoda</taxon>
        <taxon>Insecta</taxon>
        <taxon>Pterygota</taxon>
        <taxon>Neoptera</taxon>
        <taxon>Endopterygota</taxon>
        <taxon>Coleoptera</taxon>
        <taxon>Polyphaga</taxon>
        <taxon>Cucujiformia</taxon>
        <taxon>Curculionidae</taxon>
        <taxon>Scolytinae</taxon>
        <taxon>Hypothenemus</taxon>
    </lineage>
</organism>